<dbReference type="Pfam" id="PF25023">
    <property type="entry name" value="TEN_YD-shell"/>
    <property type="match status" value="2"/>
</dbReference>
<dbReference type="InterPro" id="IPR006530">
    <property type="entry name" value="YD"/>
</dbReference>
<comment type="caution">
    <text evidence="3">The sequence shown here is derived from an EMBL/GenBank/DDBJ whole genome shotgun (WGS) entry which is preliminary data.</text>
</comment>
<evidence type="ECO:0000256" key="1">
    <source>
        <dbReference type="ARBA" id="ARBA00022737"/>
    </source>
</evidence>
<organism evidence="3 4">
    <name type="scientific">Luteimonas galliterrae</name>
    <dbReference type="NCBI Taxonomy" id="2940486"/>
    <lineage>
        <taxon>Bacteria</taxon>
        <taxon>Pseudomonadati</taxon>
        <taxon>Pseudomonadota</taxon>
        <taxon>Gammaproteobacteria</taxon>
        <taxon>Lysobacterales</taxon>
        <taxon>Lysobacteraceae</taxon>
        <taxon>Luteimonas</taxon>
    </lineage>
</organism>
<keyword evidence="1" id="KW-0677">Repeat</keyword>
<dbReference type="Gene3D" id="2.180.10.10">
    <property type="entry name" value="RHS repeat-associated core"/>
    <property type="match status" value="4"/>
</dbReference>
<gene>
    <name evidence="3" type="ORF">M2650_03495</name>
</gene>
<proteinExistence type="predicted"/>
<evidence type="ECO:0000313" key="4">
    <source>
        <dbReference type="Proteomes" id="UP001431217"/>
    </source>
</evidence>
<feature type="domain" description="Teneurin-like YD-shell" evidence="2">
    <location>
        <begin position="517"/>
        <end position="653"/>
    </location>
</feature>
<dbReference type="EMBL" id="JAMBEP010000001">
    <property type="protein sequence ID" value="MCL1633708.1"/>
    <property type="molecule type" value="Genomic_DNA"/>
</dbReference>
<dbReference type="InterPro" id="IPR031325">
    <property type="entry name" value="RHS_repeat"/>
</dbReference>
<dbReference type="InterPro" id="IPR056823">
    <property type="entry name" value="TEN-like_YD-shell"/>
</dbReference>
<dbReference type="SUPFAM" id="SSF50969">
    <property type="entry name" value="YVTN repeat-like/Quinoprotein amine dehydrogenase"/>
    <property type="match status" value="1"/>
</dbReference>
<evidence type="ECO:0000313" key="3">
    <source>
        <dbReference type="EMBL" id="MCL1633708.1"/>
    </source>
</evidence>
<dbReference type="Pfam" id="PF05593">
    <property type="entry name" value="RHS_repeat"/>
    <property type="match status" value="1"/>
</dbReference>
<dbReference type="PANTHER" id="PTHR32305">
    <property type="match status" value="1"/>
</dbReference>
<accession>A0ABT0MFT1</accession>
<dbReference type="NCBIfam" id="TIGR01643">
    <property type="entry name" value="YD_repeat_2x"/>
    <property type="match status" value="5"/>
</dbReference>
<dbReference type="PANTHER" id="PTHR32305:SF15">
    <property type="entry name" value="PROTEIN RHSA-RELATED"/>
    <property type="match status" value="1"/>
</dbReference>
<dbReference type="NCBIfam" id="TIGR03696">
    <property type="entry name" value="Rhs_assc_core"/>
    <property type="match status" value="1"/>
</dbReference>
<name>A0ABT0MFT1_9GAMM</name>
<sequence length="1213" mass="131852">MSKIVASGSGYLLYGEDDSLETYNAAGQITSLKNQQGIGIAFTYADGKLTQAGHTSGRKVLFGWTGDLLTSVTDPAGNVFTYSYWNSAPGIHQLVFVSQPGTPITTITYHYELPFNPGALTGKSYNGVRYSTFTYDNYNRATSSVHSGGADKHTFVYGFGGEGILNVEHTNPLGKKTAFVFKHGELQSETGQASLYCPGATYREITYDANGYQDKATDFGDGITDTDYNAKGQLLKKTEGAGTPYARVTTYQWDPAKNRITRETVTGYRQTDYIYFANGRLSQVKTTNLSAKGVAGQVRTTAYSYTTHPNGLLKTSTMDGPLPGDGDAVTQEYDALGNLIAVRNKLSHTVTYSQHNGLGLPGRVTGINGAVTGYTYDARGKVLVEAHFVLGVWHATNHTYDNRGRLIKTTAPDGVTTTYAYETNNRLVTITRPDKHSAYVSLGSDFIAFQRFTYDLAGNPTKIEKGVDYLPLNGFAPPEASDAEEPGLCHPQPDCEMDPPNPQPTRKVLVTWRTFIDYDELGRVRARRGNAGQNVRYTYDANGNIKTIVDSLNKTTTLAYDALGQLIQSTDPKAGITQFAYDPGGQLIQVTDPRNAITRYDLDGFGQLWKQTSPDSGVNSFAYNAAGQRTQLTRADGTVTTYAYSDTLGRLTGITAAGQVHGFTYDACTGGKGLLCRVTDPYGQLDYTYSPQGWRLSQLQKIGASGIAFNQTFAYDGQGRLTWHIHSGGVAFTYAYADGQLTELWAKIGDTWKTVADPLTYQPFGPVAGWNYGNGLARGTNHDLDGRTFGLSTMNANTVLQSLTYAFNANDAVTKITNGANAALTQTYGYDELSRLTSVTATNANQSLGYDKTGNRTSHTWGGLVDGYATAPASNKLTAITGPRAKTFMHNANGHITSVGATTYTYDAFNRLSSATKDGIQTTYWVNALGQRTYKSQGAPKAKGFVYGLDGQLAAEYDWNGPGWTHYLRLGGEPIAMVRGNQLTFLHNDHLGRPELATNAAKAPVWRASNYAFDRTVTLDSIGGLNLGFPGQYFDAETGNWYNLNRTFVPGLGRYLETDPIGLAGGINPFTYVAGNPVNAIDPLGLDTFVVNRDLSALGDSARSIDNPLTHTFMFTTNPDGSLEHTYSWGNDANLRGWNLDQAIDRKTAAEALVKGLAVKVGDAKLDPYVMKAFRELNQSKYEHGNGVITNNCKTEVQNLWGLSMQMMYGISP</sequence>
<feature type="domain" description="Teneurin-like YD-shell" evidence="2">
    <location>
        <begin position="801"/>
        <end position="1059"/>
    </location>
</feature>
<evidence type="ECO:0000259" key="2">
    <source>
        <dbReference type="Pfam" id="PF25023"/>
    </source>
</evidence>
<dbReference type="Proteomes" id="UP001431217">
    <property type="component" value="Unassembled WGS sequence"/>
</dbReference>
<dbReference type="InterPro" id="IPR050708">
    <property type="entry name" value="T6SS_VgrG/RHS"/>
</dbReference>
<dbReference type="InterPro" id="IPR011044">
    <property type="entry name" value="Quino_amine_DH_bsu"/>
</dbReference>
<dbReference type="InterPro" id="IPR022385">
    <property type="entry name" value="Rhs_assc_core"/>
</dbReference>
<keyword evidence="4" id="KW-1185">Reference proteome</keyword>
<dbReference type="RefSeq" id="WP_249471222.1">
    <property type="nucleotide sequence ID" value="NZ_JAMBEP010000001.1"/>
</dbReference>
<reference evidence="3 4" key="1">
    <citation type="submission" date="2022-05" db="EMBL/GenBank/DDBJ databases">
        <title>Luteimonas sp. SX5, whole genome shotgun sequencing project.</title>
        <authorList>
            <person name="Zhao G."/>
            <person name="Shen L."/>
        </authorList>
    </citation>
    <scope>NUCLEOTIDE SEQUENCE [LARGE SCALE GENOMIC DNA]</scope>
    <source>
        <strain evidence="3 4">SX5</strain>
    </source>
</reference>
<protein>
    <recommendedName>
        <fullName evidence="2">Teneurin-like YD-shell domain-containing protein</fullName>
    </recommendedName>
</protein>